<dbReference type="EMBL" id="PZJH01000010">
    <property type="protein sequence ID" value="RAK43721.1"/>
    <property type="molecule type" value="Genomic_DNA"/>
</dbReference>
<feature type="domain" description="DUF402" evidence="1">
    <location>
        <begin position="56"/>
        <end position="154"/>
    </location>
</feature>
<dbReference type="AlphaFoldDB" id="A0A327ZMT2"/>
<name>A0A327ZMT2_9STAP</name>
<evidence type="ECO:0000259" key="1">
    <source>
        <dbReference type="Pfam" id="PF04167"/>
    </source>
</evidence>
<gene>
    <name evidence="2" type="ORF">BHU61_12540</name>
</gene>
<proteinExistence type="predicted"/>
<protein>
    <recommendedName>
        <fullName evidence="1">DUF402 domain-containing protein</fullName>
    </recommendedName>
</protein>
<evidence type="ECO:0000313" key="2">
    <source>
        <dbReference type="EMBL" id="RAK43721.1"/>
    </source>
</evidence>
<keyword evidence="3" id="KW-1185">Reference proteome</keyword>
<dbReference type="Pfam" id="PF04167">
    <property type="entry name" value="DUF402"/>
    <property type="match status" value="1"/>
</dbReference>
<dbReference type="Gene3D" id="2.40.380.10">
    <property type="entry name" value="FomD-like"/>
    <property type="match status" value="1"/>
</dbReference>
<comment type="caution">
    <text evidence="2">The sequence shown here is derived from an EMBL/GenBank/DDBJ whole genome shotgun (WGS) entry which is preliminary data.</text>
</comment>
<accession>A0A327ZMT2</accession>
<dbReference type="InterPro" id="IPR035930">
    <property type="entry name" value="FomD-like_sf"/>
</dbReference>
<sequence length="171" mass="20066">MVNTVKIKSHKYPDRPHVEVEGKLLSETPHYFFVVCEKNSLLKHFIKDEAYLLDYDTLHFLSKYHGYTVSISIDEQYKPVKIFCNISTPCQMDDEGNITYIDLDMDYVKSNTGQWFLRNNDMFLDSTKRYNYPLQLTNFALVSLQELKTNIKNNVFPFGIDNFKDVDGPIK</sequence>
<dbReference type="InterPro" id="IPR007295">
    <property type="entry name" value="DUF402"/>
</dbReference>
<organism evidence="2 3">
    <name type="scientific">Macrococcus epidermidis</name>
    <dbReference type="NCBI Taxonomy" id="1902580"/>
    <lineage>
        <taxon>Bacteria</taxon>
        <taxon>Bacillati</taxon>
        <taxon>Bacillota</taxon>
        <taxon>Bacilli</taxon>
        <taxon>Bacillales</taxon>
        <taxon>Staphylococcaceae</taxon>
        <taxon>Macrococcus</taxon>
    </lineage>
</organism>
<evidence type="ECO:0000313" key="3">
    <source>
        <dbReference type="Proteomes" id="UP000249808"/>
    </source>
</evidence>
<dbReference type="Proteomes" id="UP000249808">
    <property type="component" value="Unassembled WGS sequence"/>
</dbReference>
<dbReference type="SUPFAM" id="SSF159234">
    <property type="entry name" value="FomD-like"/>
    <property type="match status" value="1"/>
</dbReference>
<reference evidence="2 3" key="1">
    <citation type="journal article" date="2018" name="Front. Microbiol.">
        <title>Description and Comparative Genomics of Macrococcus caseolyticus subsp. hominis subsp. nov., Macrococcus goetzii sp. nov., Macrococcus epidermidis sp. nov., and Macrococcus bohemicus sp. nov., Novel Macrococci From Human Clinical Material With Virulence Potential and Suspected Uptake of Foreign DNA by Natural Transformation.</title>
        <authorList>
            <person name="Maslanova I."/>
            <person name="Wertheimer Z."/>
            <person name="Sedlacek I."/>
            <person name="Svec P."/>
            <person name="Indrakova A."/>
            <person name="Kovarovic V."/>
            <person name="Schumann P."/>
            <person name="Sproer C."/>
            <person name="Kralova S."/>
            <person name="Sedo O."/>
            <person name="Kristofova L."/>
            <person name="Vrbovska V."/>
            <person name="Fuzik T."/>
            <person name="Petras P."/>
            <person name="Zdrahal Z."/>
            <person name="Ruzickova V."/>
            <person name="Doskar J."/>
            <person name="Pantucek R."/>
        </authorList>
    </citation>
    <scope>NUCLEOTIDE SEQUENCE [LARGE SCALE GENOMIC DNA]</scope>
    <source>
        <strain evidence="2 3">01/688</strain>
    </source>
</reference>